<evidence type="ECO:0000313" key="2">
    <source>
        <dbReference type="Proteomes" id="UP000734854"/>
    </source>
</evidence>
<accession>A0A8J5GEJ3</accession>
<dbReference type="EMBL" id="JACMSC010000010">
    <property type="protein sequence ID" value="KAG6504826.1"/>
    <property type="molecule type" value="Genomic_DNA"/>
</dbReference>
<organism evidence="1 2">
    <name type="scientific">Zingiber officinale</name>
    <name type="common">Ginger</name>
    <name type="synonym">Amomum zingiber</name>
    <dbReference type="NCBI Taxonomy" id="94328"/>
    <lineage>
        <taxon>Eukaryota</taxon>
        <taxon>Viridiplantae</taxon>
        <taxon>Streptophyta</taxon>
        <taxon>Embryophyta</taxon>
        <taxon>Tracheophyta</taxon>
        <taxon>Spermatophyta</taxon>
        <taxon>Magnoliopsida</taxon>
        <taxon>Liliopsida</taxon>
        <taxon>Zingiberales</taxon>
        <taxon>Zingiberaceae</taxon>
        <taxon>Zingiber</taxon>
    </lineage>
</organism>
<dbReference type="AlphaFoldDB" id="A0A8J5GEJ3"/>
<proteinExistence type="predicted"/>
<name>A0A8J5GEJ3_ZINOF</name>
<sequence>MIDRNHGCEQYDESAGAIGNGESIYFHEPNMNMIITDNWMPKLTGYELLKRIKVRTNLFLQFRMSNPKKA</sequence>
<gene>
    <name evidence="1" type="ORF">ZIOFF_037174</name>
</gene>
<keyword evidence="2" id="KW-1185">Reference proteome</keyword>
<protein>
    <recommendedName>
        <fullName evidence="3">Response regulatory domain-containing protein</fullName>
    </recommendedName>
</protein>
<dbReference type="SUPFAM" id="SSF52172">
    <property type="entry name" value="CheY-like"/>
    <property type="match status" value="1"/>
</dbReference>
<reference evidence="1 2" key="1">
    <citation type="submission" date="2020-08" db="EMBL/GenBank/DDBJ databases">
        <title>Plant Genome Project.</title>
        <authorList>
            <person name="Zhang R.-G."/>
        </authorList>
    </citation>
    <scope>NUCLEOTIDE SEQUENCE [LARGE SCALE GENOMIC DNA]</scope>
    <source>
        <tissue evidence="1">Rhizome</tissue>
    </source>
</reference>
<comment type="caution">
    <text evidence="1">The sequence shown here is derived from an EMBL/GenBank/DDBJ whole genome shotgun (WGS) entry which is preliminary data.</text>
</comment>
<evidence type="ECO:0000313" key="1">
    <source>
        <dbReference type="EMBL" id="KAG6504826.1"/>
    </source>
</evidence>
<dbReference type="Proteomes" id="UP000734854">
    <property type="component" value="Unassembled WGS sequence"/>
</dbReference>
<evidence type="ECO:0008006" key="3">
    <source>
        <dbReference type="Google" id="ProtNLM"/>
    </source>
</evidence>
<dbReference type="InterPro" id="IPR011006">
    <property type="entry name" value="CheY-like_superfamily"/>
</dbReference>